<feature type="region of interest" description="Disordered" evidence="1">
    <location>
        <begin position="365"/>
        <end position="391"/>
    </location>
</feature>
<keyword evidence="2" id="KW-0812">Transmembrane</keyword>
<gene>
    <name evidence="3" type="ORF">PLA107_030210</name>
</gene>
<geneLocation type="plasmid" evidence="4">
    <name>pmppla107</name>
</geneLocation>
<dbReference type="Proteomes" id="UP000006426">
    <property type="component" value="Plasmid pmppla107"/>
</dbReference>
<feature type="compositionally biased region" description="Acidic residues" evidence="1">
    <location>
        <begin position="9"/>
        <end position="23"/>
    </location>
</feature>
<feature type="region of interest" description="Disordered" evidence="1">
    <location>
        <begin position="1"/>
        <end position="68"/>
    </location>
</feature>
<dbReference type="RefSeq" id="WP_005742302.1">
    <property type="nucleotide sequence ID" value="NZ_CP031226.1"/>
</dbReference>
<feature type="compositionally biased region" description="Low complexity" evidence="1">
    <location>
        <begin position="53"/>
        <end position="68"/>
    </location>
</feature>
<feature type="compositionally biased region" description="Acidic residues" evidence="1">
    <location>
        <begin position="33"/>
        <end position="52"/>
    </location>
</feature>
<feature type="transmembrane region" description="Helical" evidence="2">
    <location>
        <begin position="83"/>
        <end position="106"/>
    </location>
</feature>
<dbReference type="GeneID" id="39474784"/>
<evidence type="ECO:0000313" key="3">
    <source>
        <dbReference type="EMBL" id="AXH59503.1"/>
    </source>
</evidence>
<keyword evidence="2" id="KW-0472">Membrane</keyword>
<name>A0AAD0PVR7_PSEAV</name>
<sequence>MSQNNLTDPFDDVDNLEQFDMLDDDHGQFKDSDDSELVDDSSDLSLSDDDADLGQPAPAQAPAKPAKVAATADQPKAFVKTPLGIACIAGCVVMLGIVGVGASGVFSSSAPVEIAEQADIPAPSEPNAFGNKAGLAPSKPIAAAEPIQAASAVREVQEAQQKNAQFPNPVLQAIPDRTAMAPGIPVSQPLAQQPAIAPASNELSELKSSIADLQVQTKAITGLVKDVSGMLERSNRRQDELMAQVQSLKADIAKIAATPAPAAPVVAQPAVAAKAQAATAAAPAKPASITDGRTRLAGLQVIDTSQNGDMSIIKKASNGRIFTLYPDEVINWAGNRQKVTGIEKDGSIVLVGEKFYIDKVLEAPKAEPKPEPKPARPQVSLTRRDTAPSAPVSARGFTLNAVYDGNNSFGVVNDKGEFKSYKKGDTIDKLGAVKGLTPDGDLEVGNTIIKSVY</sequence>
<dbReference type="AlphaFoldDB" id="A0AAD0PVR7"/>
<dbReference type="EMBL" id="CP031226">
    <property type="protein sequence ID" value="AXH59503.1"/>
    <property type="molecule type" value="Genomic_DNA"/>
</dbReference>
<evidence type="ECO:0000313" key="4">
    <source>
        <dbReference type="Proteomes" id="UP000006426"/>
    </source>
</evidence>
<evidence type="ECO:0000256" key="1">
    <source>
        <dbReference type="SAM" id="MobiDB-lite"/>
    </source>
</evidence>
<feature type="compositionally biased region" description="Basic and acidic residues" evidence="1">
    <location>
        <begin position="365"/>
        <end position="374"/>
    </location>
</feature>
<keyword evidence="2" id="KW-1133">Transmembrane helix</keyword>
<keyword evidence="3" id="KW-0614">Plasmid</keyword>
<reference evidence="3 4" key="1">
    <citation type="journal article" date="2011" name="PLoS Pathog.">
        <title>Dynamic evolution of pathogenicity revealed by sequencing and comparative genomics of 19 Pseudomonas syringae isolates.</title>
        <authorList>
            <person name="Baltrus D.A."/>
            <person name="Nishimura M.T."/>
            <person name="Romanchuk A."/>
            <person name="Chang J.H."/>
            <person name="Mukhtar M.S."/>
            <person name="Cherkis K."/>
            <person name="Roach J."/>
            <person name="Grant S.R."/>
            <person name="Jones C.D."/>
            <person name="Dangl J.L."/>
        </authorList>
    </citation>
    <scope>NUCLEOTIDE SEQUENCE [LARGE SCALE GENOMIC DNA]</scope>
    <source>
        <strain evidence="3 4">M301315</strain>
    </source>
</reference>
<accession>A0AAD0PVR7</accession>
<proteinExistence type="predicted"/>
<organism evidence="3 4">
    <name type="scientific">Pseudomonas amygdali pv. lachrymans str. M301315</name>
    <dbReference type="NCBI Taxonomy" id="629260"/>
    <lineage>
        <taxon>Bacteria</taxon>
        <taxon>Pseudomonadati</taxon>
        <taxon>Pseudomonadota</taxon>
        <taxon>Gammaproteobacteria</taxon>
        <taxon>Pseudomonadales</taxon>
        <taxon>Pseudomonadaceae</taxon>
        <taxon>Pseudomonas</taxon>
        <taxon>Pseudomonas amygdali</taxon>
    </lineage>
</organism>
<protein>
    <submittedName>
        <fullName evidence="3">Uncharacterized protein</fullName>
    </submittedName>
</protein>
<evidence type="ECO:0000256" key="2">
    <source>
        <dbReference type="SAM" id="Phobius"/>
    </source>
</evidence>